<evidence type="ECO:0000313" key="1">
    <source>
        <dbReference type="EMBL" id="KAG1764693.1"/>
    </source>
</evidence>
<comment type="caution">
    <text evidence="1">The sequence shown here is derived from an EMBL/GenBank/DDBJ whole genome shotgun (WGS) entry which is preliminary data.</text>
</comment>
<accession>A0A9P6ZI60</accession>
<dbReference type="EMBL" id="JABBWD010000120">
    <property type="protein sequence ID" value="KAG1764693.1"/>
    <property type="molecule type" value="Genomic_DNA"/>
</dbReference>
<reference evidence="1" key="1">
    <citation type="journal article" date="2020" name="New Phytol.">
        <title>Comparative genomics reveals dynamic genome evolution in host specialist ectomycorrhizal fungi.</title>
        <authorList>
            <person name="Lofgren L.A."/>
            <person name="Nguyen N.H."/>
            <person name="Vilgalys R."/>
            <person name="Ruytinx J."/>
            <person name="Liao H.L."/>
            <person name="Branco S."/>
            <person name="Kuo A."/>
            <person name="LaButti K."/>
            <person name="Lipzen A."/>
            <person name="Andreopoulos W."/>
            <person name="Pangilinan J."/>
            <person name="Riley R."/>
            <person name="Hundley H."/>
            <person name="Na H."/>
            <person name="Barry K."/>
            <person name="Grigoriev I.V."/>
            <person name="Stajich J.E."/>
            <person name="Kennedy P.G."/>
        </authorList>
    </citation>
    <scope>NUCLEOTIDE SEQUENCE</scope>
    <source>
        <strain evidence="1">DOB743</strain>
    </source>
</reference>
<dbReference type="AlphaFoldDB" id="A0A9P6ZI60"/>
<evidence type="ECO:0000313" key="2">
    <source>
        <dbReference type="Proteomes" id="UP000714275"/>
    </source>
</evidence>
<feature type="non-terminal residue" evidence="1">
    <location>
        <position position="1"/>
    </location>
</feature>
<proteinExistence type="predicted"/>
<keyword evidence="2" id="KW-1185">Reference proteome</keyword>
<name>A0A9P6ZI60_9AGAM</name>
<feature type="non-terminal residue" evidence="1">
    <location>
        <position position="133"/>
    </location>
</feature>
<gene>
    <name evidence="1" type="ORF">EV702DRAFT_920121</name>
</gene>
<sequence length="133" mass="15040">RSHMGMHILRAARKVSDNVVNPINGFLPCGFCSQSNDPLADCALLMKETSRKIQWESKCPRQDTFQYGSASQGSDIRPCRNVPVVCQLCIHQNRDTDWLPALWRYNFEAHLNLAHPEYAHPGKLIGLPLPDTI</sequence>
<dbReference type="OrthoDB" id="2953545at2759"/>
<dbReference type="Proteomes" id="UP000714275">
    <property type="component" value="Unassembled WGS sequence"/>
</dbReference>
<protein>
    <submittedName>
        <fullName evidence="1">Uncharacterized protein</fullName>
    </submittedName>
</protein>
<organism evidence="1 2">
    <name type="scientific">Suillus placidus</name>
    <dbReference type="NCBI Taxonomy" id="48579"/>
    <lineage>
        <taxon>Eukaryota</taxon>
        <taxon>Fungi</taxon>
        <taxon>Dikarya</taxon>
        <taxon>Basidiomycota</taxon>
        <taxon>Agaricomycotina</taxon>
        <taxon>Agaricomycetes</taxon>
        <taxon>Agaricomycetidae</taxon>
        <taxon>Boletales</taxon>
        <taxon>Suillineae</taxon>
        <taxon>Suillaceae</taxon>
        <taxon>Suillus</taxon>
    </lineage>
</organism>